<gene>
    <name evidence="4" type="ORF">PSM36_1226</name>
</gene>
<dbReference type="Gene3D" id="3.55.50.30">
    <property type="match status" value="1"/>
</dbReference>
<dbReference type="Pfam" id="PF04773">
    <property type="entry name" value="FecR"/>
    <property type="match status" value="1"/>
</dbReference>
<evidence type="ECO:0000259" key="2">
    <source>
        <dbReference type="Pfam" id="PF04773"/>
    </source>
</evidence>
<dbReference type="InterPro" id="IPR032508">
    <property type="entry name" value="FecR_C"/>
</dbReference>
<feature type="domain" description="Protein FecR C-terminal" evidence="3">
    <location>
        <begin position="258"/>
        <end position="324"/>
    </location>
</feature>
<evidence type="ECO:0000313" key="5">
    <source>
        <dbReference type="Proteomes" id="UP000187464"/>
    </source>
</evidence>
<feature type="domain" description="FecR protein" evidence="2">
    <location>
        <begin position="120"/>
        <end position="214"/>
    </location>
</feature>
<evidence type="ECO:0000256" key="1">
    <source>
        <dbReference type="SAM" id="Phobius"/>
    </source>
</evidence>
<protein>
    <submittedName>
        <fullName evidence="4">FecR protein</fullName>
    </submittedName>
</protein>
<dbReference type="GO" id="GO:0016989">
    <property type="term" value="F:sigma factor antagonist activity"/>
    <property type="evidence" value="ECO:0007669"/>
    <property type="project" value="TreeGrafter"/>
</dbReference>
<dbReference type="PANTHER" id="PTHR30273:SF2">
    <property type="entry name" value="PROTEIN FECR"/>
    <property type="match status" value="1"/>
</dbReference>
<keyword evidence="1" id="KW-1133">Transmembrane helix</keyword>
<proteinExistence type="predicted"/>
<reference evidence="5" key="1">
    <citation type="submission" date="2016-08" db="EMBL/GenBank/DDBJ databases">
        <authorList>
            <person name="Wibberg D."/>
        </authorList>
    </citation>
    <scope>NUCLEOTIDE SEQUENCE [LARGE SCALE GENOMIC DNA]</scope>
</reference>
<dbReference type="Proteomes" id="UP000187464">
    <property type="component" value="Chromosome I"/>
</dbReference>
<accession>A0A1R3SYR8</accession>
<dbReference type="EMBL" id="LT605205">
    <property type="protein sequence ID" value="SCD20050.1"/>
    <property type="molecule type" value="Genomic_DNA"/>
</dbReference>
<feature type="transmembrane region" description="Helical" evidence="1">
    <location>
        <begin position="89"/>
        <end position="108"/>
    </location>
</feature>
<dbReference type="AlphaFoldDB" id="A0A1R3SYR8"/>
<keyword evidence="1" id="KW-0472">Membrane</keyword>
<dbReference type="FunFam" id="2.60.120.1440:FF:000001">
    <property type="entry name" value="Putative anti-sigma factor"/>
    <property type="match status" value="1"/>
</dbReference>
<organism evidence="4 5">
    <name type="scientific">Proteiniphilum saccharofermentans</name>
    <dbReference type="NCBI Taxonomy" id="1642647"/>
    <lineage>
        <taxon>Bacteria</taxon>
        <taxon>Pseudomonadati</taxon>
        <taxon>Bacteroidota</taxon>
        <taxon>Bacteroidia</taxon>
        <taxon>Bacteroidales</taxon>
        <taxon>Dysgonomonadaceae</taxon>
        <taxon>Proteiniphilum</taxon>
    </lineage>
</organism>
<dbReference type="STRING" id="1642647.PSM36_1226"/>
<evidence type="ECO:0000259" key="3">
    <source>
        <dbReference type="Pfam" id="PF16344"/>
    </source>
</evidence>
<dbReference type="InterPro" id="IPR012373">
    <property type="entry name" value="Ferrdict_sens_TM"/>
</dbReference>
<sequence>MRSKKEKEKIIWRFLENLYTKQDAEWFLRDIRDRRNDTLIDNIIWELEEESRLQKNPGPVRYEQYKQEARQLLKRFEEKRRRRFRQASVYIATMASVLFLVVYVLHYIKTTQISSALYTEIVTSYGEKRRLTFSDSTRVMLNSRTNIVYPEIFGKNERRIRLSGEAYFDVNKDKTPFIVETGRFDVQVLGTAFNVKAYDEDEIVSVTVNEGHVEVSMPGASLSLKRKEKVILNTRTGEIIKEVIRNDRHSFAWMEGWLYFDRTPIRDIARELERIYGCRIVFKEGEEFNNLISGEHDNQNLESVLESIKYTSGIKYMKKDNEVLLYKYEF</sequence>
<dbReference type="InterPro" id="IPR006860">
    <property type="entry name" value="FecR"/>
</dbReference>
<dbReference type="Pfam" id="PF16344">
    <property type="entry name" value="FecR_C"/>
    <property type="match status" value="1"/>
</dbReference>
<dbReference type="Gene3D" id="2.60.120.1440">
    <property type="match status" value="1"/>
</dbReference>
<keyword evidence="5" id="KW-1185">Reference proteome</keyword>
<evidence type="ECO:0000313" key="4">
    <source>
        <dbReference type="EMBL" id="SCD20050.1"/>
    </source>
</evidence>
<dbReference type="KEGG" id="psac:PSM36_1226"/>
<keyword evidence="1" id="KW-0812">Transmembrane</keyword>
<name>A0A1R3SYR8_9BACT</name>
<dbReference type="PIRSF" id="PIRSF018266">
    <property type="entry name" value="FecR"/>
    <property type="match status" value="1"/>
</dbReference>
<dbReference type="PANTHER" id="PTHR30273">
    <property type="entry name" value="PERIPLASMIC SIGNAL SENSOR AND SIGMA FACTOR ACTIVATOR FECR-RELATED"/>
    <property type="match status" value="1"/>
</dbReference>
<dbReference type="RefSeq" id="WP_076929736.1">
    <property type="nucleotide sequence ID" value="NZ_DAMBAO010000010.1"/>
</dbReference>